<evidence type="ECO:0000313" key="3">
    <source>
        <dbReference type="EMBL" id="KAJ0199528.1"/>
    </source>
</evidence>
<evidence type="ECO:0000313" key="4">
    <source>
        <dbReference type="Proteomes" id="UP000235145"/>
    </source>
</evidence>
<protein>
    <recommendedName>
        <fullName evidence="5">Myb/SANT-like domain-containing protein</fullName>
    </recommendedName>
</protein>
<keyword evidence="2" id="KW-1133">Transmembrane helix</keyword>
<dbReference type="PANTHER" id="PTHR46250">
    <property type="entry name" value="MYB/SANT-LIKE DNA-BINDING DOMAIN PROTEIN-RELATED"/>
    <property type="match status" value="1"/>
</dbReference>
<organism evidence="3 4">
    <name type="scientific">Lactuca sativa</name>
    <name type="common">Garden lettuce</name>
    <dbReference type="NCBI Taxonomy" id="4236"/>
    <lineage>
        <taxon>Eukaryota</taxon>
        <taxon>Viridiplantae</taxon>
        <taxon>Streptophyta</taxon>
        <taxon>Embryophyta</taxon>
        <taxon>Tracheophyta</taxon>
        <taxon>Spermatophyta</taxon>
        <taxon>Magnoliopsida</taxon>
        <taxon>eudicotyledons</taxon>
        <taxon>Gunneridae</taxon>
        <taxon>Pentapetalae</taxon>
        <taxon>asterids</taxon>
        <taxon>campanulids</taxon>
        <taxon>Asterales</taxon>
        <taxon>Asteraceae</taxon>
        <taxon>Cichorioideae</taxon>
        <taxon>Cichorieae</taxon>
        <taxon>Lactucinae</taxon>
        <taxon>Lactuca</taxon>
    </lineage>
</organism>
<keyword evidence="2" id="KW-0472">Membrane</keyword>
<evidence type="ECO:0000256" key="1">
    <source>
        <dbReference type="SAM" id="MobiDB-lite"/>
    </source>
</evidence>
<gene>
    <name evidence="3" type="ORF">LSAT_V11C600310230</name>
</gene>
<dbReference type="AlphaFoldDB" id="A0A9R1V564"/>
<comment type="caution">
    <text evidence="3">The sequence shown here is derived from an EMBL/GenBank/DDBJ whole genome shotgun (WGS) entry which is preliminary data.</text>
</comment>
<feature type="transmembrane region" description="Helical" evidence="2">
    <location>
        <begin position="20"/>
        <end position="40"/>
    </location>
</feature>
<name>A0A9R1V564_LACSA</name>
<feature type="region of interest" description="Disordered" evidence="1">
    <location>
        <begin position="171"/>
        <end position="198"/>
    </location>
</feature>
<sequence length="293" mass="33513">MPFSSVRDKKSCSSILESSYGISCMVFFITLWFFITLYGFKSGYLQHLGQALKESLPNAGILAKPHIESRIRTMKKEWQVVYDMITGNNTSGFGYDSVNRCGTVESPEVWDSYVKVHKGAEKWRNKSLPHYDDLCIIFRKDRAQGNRAKDCKDISHNENVEEELLQMEDDFNEQSEEISPTPNGQSEETSSASTKKRKRKFDPFIEGISKASTLLGKDHREASAIMSQSLNAGVELQKKTSMVTSEILKIPSMDQKDKFKASRKIMRETEAVLTFWNLQGEERETFVKLMLEE</sequence>
<keyword evidence="4" id="KW-1185">Reference proteome</keyword>
<evidence type="ECO:0000256" key="2">
    <source>
        <dbReference type="SAM" id="Phobius"/>
    </source>
</evidence>
<proteinExistence type="predicted"/>
<accession>A0A9R1V564</accession>
<reference evidence="3 4" key="1">
    <citation type="journal article" date="2017" name="Nat. Commun.">
        <title>Genome assembly with in vitro proximity ligation data and whole-genome triplication in lettuce.</title>
        <authorList>
            <person name="Reyes-Chin-Wo S."/>
            <person name="Wang Z."/>
            <person name="Yang X."/>
            <person name="Kozik A."/>
            <person name="Arikit S."/>
            <person name="Song C."/>
            <person name="Xia L."/>
            <person name="Froenicke L."/>
            <person name="Lavelle D.O."/>
            <person name="Truco M.J."/>
            <person name="Xia R."/>
            <person name="Zhu S."/>
            <person name="Xu C."/>
            <person name="Xu H."/>
            <person name="Xu X."/>
            <person name="Cox K."/>
            <person name="Korf I."/>
            <person name="Meyers B.C."/>
            <person name="Michelmore R.W."/>
        </authorList>
    </citation>
    <scope>NUCLEOTIDE SEQUENCE [LARGE SCALE GENOMIC DNA]</scope>
    <source>
        <strain evidence="4">cv. Salinas</strain>
        <tissue evidence="3">Seedlings</tissue>
    </source>
</reference>
<keyword evidence="2" id="KW-0812">Transmembrane</keyword>
<dbReference type="Proteomes" id="UP000235145">
    <property type="component" value="Unassembled WGS sequence"/>
</dbReference>
<dbReference type="PANTHER" id="PTHR46250:SF17">
    <property type="entry name" value="MYB_SANT-LIKE DOMAIN-CONTAINING PROTEIN"/>
    <property type="match status" value="1"/>
</dbReference>
<dbReference type="EMBL" id="NBSK02000006">
    <property type="protein sequence ID" value="KAJ0199528.1"/>
    <property type="molecule type" value="Genomic_DNA"/>
</dbReference>
<evidence type="ECO:0008006" key="5">
    <source>
        <dbReference type="Google" id="ProtNLM"/>
    </source>
</evidence>